<organism evidence="1 2">
    <name type="scientific">Methanosarcina thermophila CHTI-55</name>
    <dbReference type="NCBI Taxonomy" id="1434121"/>
    <lineage>
        <taxon>Archaea</taxon>
        <taxon>Methanobacteriati</taxon>
        <taxon>Methanobacteriota</taxon>
        <taxon>Stenosarchaea group</taxon>
        <taxon>Methanomicrobia</taxon>
        <taxon>Methanosarcinales</taxon>
        <taxon>Methanosarcinaceae</taxon>
        <taxon>Methanosarcina</taxon>
    </lineage>
</organism>
<proteinExistence type="predicted"/>
<evidence type="ECO:0000313" key="1">
    <source>
        <dbReference type="EMBL" id="AKB16033.1"/>
    </source>
</evidence>
<sequence>MFEKSNTSGSDSKTGSECLKIRAHHLCCIQGFQGYGYSQGFVANMRAVISDIKAFPSRPLELVSECDVICTSCPNQRECTAQQSIASRRIRNMDLVVMEKLKIKEGTVMKADEAFRLINSQLANASDIEEVCGTCKWRQKCLWYMQMKDKCENKT</sequence>
<dbReference type="RefSeq" id="WP_048167373.1">
    <property type="nucleotide sequence ID" value="NZ_CP009502.1"/>
</dbReference>
<dbReference type="Pfam" id="PF06935">
    <property type="entry name" value="DUF1284"/>
    <property type="match status" value="1"/>
</dbReference>
<accession>A0A0E3KRJ8</accession>
<dbReference type="KEGG" id="mthe:MSTHC_1715"/>
<dbReference type="Proteomes" id="UP000056925">
    <property type="component" value="Chromosome"/>
</dbReference>
<reference evidence="1 2" key="1">
    <citation type="submission" date="2014-07" db="EMBL/GenBank/DDBJ databases">
        <title>Methanogenic archaea and the global carbon cycle.</title>
        <authorList>
            <person name="Henriksen J.R."/>
            <person name="Luke J."/>
            <person name="Reinhart S."/>
            <person name="Benedict M.N."/>
            <person name="Youngblut N.D."/>
            <person name="Metcalf M.E."/>
            <person name="Whitaker R.J."/>
            <person name="Metcalf W.W."/>
        </authorList>
    </citation>
    <scope>NUCLEOTIDE SEQUENCE [LARGE SCALE GENOMIC DNA]</scope>
    <source>
        <strain evidence="1 2">CHTI-55</strain>
    </source>
</reference>
<dbReference type="InterPro" id="IPR009702">
    <property type="entry name" value="DUF1284"/>
</dbReference>
<dbReference type="GeneID" id="41603073"/>
<gene>
    <name evidence="1" type="ORF">MSTHC_1715</name>
</gene>
<name>A0A0E3KRJ8_METTE</name>
<dbReference type="EMBL" id="CP009502">
    <property type="protein sequence ID" value="AKB16033.1"/>
    <property type="molecule type" value="Genomic_DNA"/>
</dbReference>
<dbReference type="PATRIC" id="fig|1434121.4.peg.2099"/>
<protein>
    <submittedName>
        <fullName evidence="1">Iron-sulfur binding protein</fullName>
    </submittedName>
</protein>
<dbReference type="HOGENOM" id="CLU_129126_1_0_2"/>
<evidence type="ECO:0000313" key="2">
    <source>
        <dbReference type="Proteomes" id="UP000056925"/>
    </source>
</evidence>
<dbReference type="AlphaFoldDB" id="A0A0E3KRJ8"/>